<organism evidence="2 3">
    <name type="scientific">Prorocentrum cordatum</name>
    <dbReference type="NCBI Taxonomy" id="2364126"/>
    <lineage>
        <taxon>Eukaryota</taxon>
        <taxon>Sar</taxon>
        <taxon>Alveolata</taxon>
        <taxon>Dinophyceae</taxon>
        <taxon>Prorocentrales</taxon>
        <taxon>Prorocentraceae</taxon>
        <taxon>Prorocentrum</taxon>
    </lineage>
</organism>
<name>A0ABN9SEF1_9DINO</name>
<accession>A0ABN9SEF1</accession>
<feature type="non-terminal residue" evidence="2">
    <location>
        <position position="116"/>
    </location>
</feature>
<feature type="non-terminal residue" evidence="2">
    <location>
        <position position="1"/>
    </location>
</feature>
<reference evidence="2" key="1">
    <citation type="submission" date="2023-10" db="EMBL/GenBank/DDBJ databases">
        <authorList>
            <person name="Chen Y."/>
            <person name="Shah S."/>
            <person name="Dougan E. K."/>
            <person name="Thang M."/>
            <person name="Chan C."/>
        </authorList>
    </citation>
    <scope>NUCLEOTIDE SEQUENCE [LARGE SCALE GENOMIC DNA]</scope>
</reference>
<protein>
    <submittedName>
        <fullName evidence="2">Uncharacterized protein</fullName>
    </submittedName>
</protein>
<dbReference type="PANTHER" id="PTHR19384:SF17">
    <property type="entry name" value="NADPH--CYTOCHROME P450 REDUCTASE"/>
    <property type="match status" value="1"/>
</dbReference>
<dbReference type="PANTHER" id="PTHR19384">
    <property type="entry name" value="NITRIC OXIDE SYNTHASE-RELATED"/>
    <property type="match status" value="1"/>
</dbReference>
<gene>
    <name evidence="2" type="ORF">PCOR1329_LOCUS28806</name>
</gene>
<dbReference type="SUPFAM" id="SSF52218">
    <property type="entry name" value="Flavoproteins"/>
    <property type="match status" value="1"/>
</dbReference>
<keyword evidence="3" id="KW-1185">Reference proteome</keyword>
<evidence type="ECO:0000256" key="1">
    <source>
        <dbReference type="ARBA" id="ARBA00022630"/>
    </source>
</evidence>
<proteinExistence type="predicted"/>
<evidence type="ECO:0000313" key="3">
    <source>
        <dbReference type="Proteomes" id="UP001189429"/>
    </source>
</evidence>
<dbReference type="Proteomes" id="UP001189429">
    <property type="component" value="Unassembled WGS sequence"/>
</dbReference>
<dbReference type="InterPro" id="IPR029039">
    <property type="entry name" value="Flavoprotein-like_sf"/>
</dbReference>
<keyword evidence="1" id="KW-0285">Flavoprotein</keyword>
<sequence>RQYVNFNQCAKDADKHMQRLGATRILEIGMGDDDQNIEEDWEQWKDTGLWAALQTALGAKVSQVSEEVSEALETPEAAFQKLQLRAEVREAAKDLPIDPLVQVGGADVLGKWYFGA</sequence>
<evidence type="ECO:0000313" key="2">
    <source>
        <dbReference type="EMBL" id="CAK0830062.1"/>
    </source>
</evidence>
<dbReference type="Gene3D" id="3.40.50.360">
    <property type="match status" value="1"/>
</dbReference>
<comment type="caution">
    <text evidence="2">The sequence shown here is derived from an EMBL/GenBank/DDBJ whole genome shotgun (WGS) entry which is preliminary data.</text>
</comment>
<dbReference type="EMBL" id="CAUYUJ010010703">
    <property type="protein sequence ID" value="CAK0830062.1"/>
    <property type="molecule type" value="Genomic_DNA"/>
</dbReference>